<evidence type="ECO:0000313" key="5">
    <source>
        <dbReference type="Proteomes" id="UP001500547"/>
    </source>
</evidence>
<proteinExistence type="predicted"/>
<organism evidence="4 5">
    <name type="scientific">Viridibacterium curvum</name>
    <dbReference type="NCBI Taxonomy" id="1101404"/>
    <lineage>
        <taxon>Bacteria</taxon>
        <taxon>Pseudomonadati</taxon>
        <taxon>Pseudomonadota</taxon>
        <taxon>Betaproteobacteria</taxon>
        <taxon>Rhodocyclales</taxon>
        <taxon>Rhodocyclaceae</taxon>
        <taxon>Viridibacterium</taxon>
    </lineage>
</organism>
<feature type="signal peptide" evidence="1">
    <location>
        <begin position="1"/>
        <end position="21"/>
    </location>
</feature>
<evidence type="ECO:0008006" key="6">
    <source>
        <dbReference type="Google" id="ProtNLM"/>
    </source>
</evidence>
<name>A0ABP9QIL2_9RHOO</name>
<dbReference type="Pfam" id="PF07589">
    <property type="entry name" value="PEP-CTERM"/>
    <property type="match status" value="1"/>
</dbReference>
<protein>
    <recommendedName>
        <fullName evidence="6">Choice-of-anchor A family protein</fullName>
    </recommendedName>
</protein>
<feature type="chain" id="PRO_5046926961" description="Choice-of-anchor A family protein" evidence="1">
    <location>
        <begin position="22"/>
        <end position="332"/>
    </location>
</feature>
<keyword evidence="1" id="KW-0732">Signal</keyword>
<dbReference type="NCBIfam" id="TIGR02595">
    <property type="entry name" value="PEP_CTERM"/>
    <property type="match status" value="1"/>
</dbReference>
<evidence type="ECO:0000313" key="4">
    <source>
        <dbReference type="EMBL" id="GAA5162463.1"/>
    </source>
</evidence>
<evidence type="ECO:0000259" key="3">
    <source>
        <dbReference type="Pfam" id="PF20597"/>
    </source>
</evidence>
<feature type="domain" description="Ice-binding protein C-terminal" evidence="2">
    <location>
        <begin position="310"/>
        <end position="331"/>
    </location>
</feature>
<dbReference type="InterPro" id="IPR017756">
    <property type="entry name" value="TM_Gly-Cys-Arg_CS"/>
</dbReference>
<dbReference type="EMBL" id="BAABLD010000007">
    <property type="protein sequence ID" value="GAA5162463.1"/>
    <property type="molecule type" value="Genomic_DNA"/>
</dbReference>
<evidence type="ECO:0000259" key="2">
    <source>
        <dbReference type="Pfam" id="PF07589"/>
    </source>
</evidence>
<accession>A0ABP9QIL2</accession>
<dbReference type="InterPro" id="IPR026588">
    <property type="entry name" value="Choice_anch_A"/>
</dbReference>
<dbReference type="RefSeq" id="WP_345532085.1">
    <property type="nucleotide sequence ID" value="NZ_BAABLD010000007.1"/>
</dbReference>
<sequence>MKFRSLIAAAVLACSSGAVFASSAFNLGVADNFSAFVFGNMTVTGSTDAEHSVAVQGNLTATSGAWTAAQGGATYSSGGKEWALVVGGNVNWTSGSVSDKTESVYVGGTMTTGSAYDPTLGPVQKGGTSPVDFAAVKAQLVAENAALLGKAATGTTLYGNNTATGGKAGGSASTLYLQGSGGAVEYFTIDSSRLTANIFNEFNLTGVAAGSTIVLNITGSATDIALSNMNSLLGFSGHQTLLNFASNVSKLTLGSLNADAAVLAYNADVTTTWGNENGTIIAKNYTGAAQLNGGHYGSSSSAASSSSSKVPEPGTLALAGLAMALIARRRRA</sequence>
<comment type="caution">
    <text evidence="4">The sequence shown here is derived from an EMBL/GenBank/DDBJ whole genome shotgun (WGS) entry which is preliminary data.</text>
</comment>
<dbReference type="Proteomes" id="UP001500547">
    <property type="component" value="Unassembled WGS sequence"/>
</dbReference>
<evidence type="ECO:0000256" key="1">
    <source>
        <dbReference type="SAM" id="SignalP"/>
    </source>
</evidence>
<gene>
    <name evidence="4" type="ORF">GCM10025770_13170</name>
</gene>
<keyword evidence="5" id="KW-1185">Reference proteome</keyword>
<dbReference type="Pfam" id="PF20597">
    <property type="entry name" value="pAdhesive_15"/>
    <property type="match status" value="1"/>
</dbReference>
<feature type="domain" description="Choice-of-anchor A" evidence="3">
    <location>
        <begin position="27"/>
        <end position="291"/>
    </location>
</feature>
<dbReference type="InterPro" id="IPR013424">
    <property type="entry name" value="Ice-binding_C"/>
</dbReference>
<reference evidence="5" key="1">
    <citation type="journal article" date="2019" name="Int. J. Syst. Evol. Microbiol.">
        <title>The Global Catalogue of Microorganisms (GCM) 10K type strain sequencing project: providing services to taxonomists for standard genome sequencing and annotation.</title>
        <authorList>
            <consortium name="The Broad Institute Genomics Platform"/>
            <consortium name="The Broad Institute Genome Sequencing Center for Infectious Disease"/>
            <person name="Wu L."/>
            <person name="Ma J."/>
        </authorList>
    </citation>
    <scope>NUCLEOTIDE SEQUENCE [LARGE SCALE GENOMIC DNA]</scope>
    <source>
        <strain evidence="5">JCM 18715</strain>
    </source>
</reference>
<dbReference type="NCBIfam" id="TIGR04215">
    <property type="entry name" value="choice_anch_A"/>
    <property type="match status" value="1"/>
</dbReference>
<dbReference type="NCBIfam" id="TIGR03382">
    <property type="entry name" value="GC_trans_RRR"/>
    <property type="match status" value="1"/>
</dbReference>